<dbReference type="Proteomes" id="UP001195483">
    <property type="component" value="Unassembled WGS sequence"/>
</dbReference>
<name>A0AAE0VMX1_9BIVA</name>
<proteinExistence type="predicted"/>
<reference evidence="1" key="1">
    <citation type="journal article" date="2021" name="Genome Biol. Evol.">
        <title>A High-Quality Reference Genome for a Parasitic Bivalve with Doubly Uniparental Inheritance (Bivalvia: Unionida).</title>
        <authorList>
            <person name="Smith C.H."/>
        </authorList>
    </citation>
    <scope>NUCLEOTIDE SEQUENCE</scope>
    <source>
        <strain evidence="1">CHS0354</strain>
    </source>
</reference>
<organism evidence="1 2">
    <name type="scientific">Potamilus streckersoni</name>
    <dbReference type="NCBI Taxonomy" id="2493646"/>
    <lineage>
        <taxon>Eukaryota</taxon>
        <taxon>Metazoa</taxon>
        <taxon>Spiralia</taxon>
        <taxon>Lophotrochozoa</taxon>
        <taxon>Mollusca</taxon>
        <taxon>Bivalvia</taxon>
        <taxon>Autobranchia</taxon>
        <taxon>Heteroconchia</taxon>
        <taxon>Palaeoheterodonta</taxon>
        <taxon>Unionida</taxon>
        <taxon>Unionoidea</taxon>
        <taxon>Unionidae</taxon>
        <taxon>Ambleminae</taxon>
        <taxon>Lampsilini</taxon>
        <taxon>Potamilus</taxon>
    </lineage>
</organism>
<reference evidence="1" key="3">
    <citation type="submission" date="2023-05" db="EMBL/GenBank/DDBJ databases">
        <authorList>
            <person name="Smith C.H."/>
        </authorList>
    </citation>
    <scope>NUCLEOTIDE SEQUENCE</scope>
    <source>
        <strain evidence="1">CHS0354</strain>
        <tissue evidence="1">Mantle</tissue>
    </source>
</reference>
<dbReference type="EMBL" id="JAEAOA010001427">
    <property type="protein sequence ID" value="KAK3582570.1"/>
    <property type="molecule type" value="Genomic_DNA"/>
</dbReference>
<keyword evidence="2" id="KW-1185">Reference proteome</keyword>
<protein>
    <recommendedName>
        <fullName evidence="3">Addiction module toxin RelE</fullName>
    </recommendedName>
</protein>
<evidence type="ECO:0000313" key="2">
    <source>
        <dbReference type="Proteomes" id="UP001195483"/>
    </source>
</evidence>
<sequence>MSLQIIQGENGTPTGVFIPISDWELMKQEYQNLQAWEEPEPTKAEILAGIKEAYKVIPTHNFDRELKRLTKKYRHIKANVYELGERLEENPTWGDQVIKNCYKIRMAISNKGKGKSGGARIITYVYVVQETVFLLSIYDKGEREDISNQELKTLIESLDLEE</sequence>
<dbReference type="AlphaFoldDB" id="A0AAE0VMX1"/>
<dbReference type="InterPro" id="IPR009387">
    <property type="entry name" value="HigB-2"/>
</dbReference>
<evidence type="ECO:0000313" key="1">
    <source>
        <dbReference type="EMBL" id="KAK3582570.1"/>
    </source>
</evidence>
<comment type="caution">
    <text evidence="1">The sequence shown here is derived from an EMBL/GenBank/DDBJ whole genome shotgun (WGS) entry which is preliminary data.</text>
</comment>
<accession>A0AAE0VMX1</accession>
<gene>
    <name evidence="1" type="ORF">CHS0354_024124</name>
</gene>
<evidence type="ECO:0008006" key="3">
    <source>
        <dbReference type="Google" id="ProtNLM"/>
    </source>
</evidence>
<reference evidence="1" key="2">
    <citation type="journal article" date="2021" name="Genome Biol. Evol.">
        <title>Developing a high-quality reference genome for a parasitic bivalve with doubly uniparental inheritance (Bivalvia: Unionida).</title>
        <authorList>
            <person name="Smith C.H."/>
        </authorList>
    </citation>
    <scope>NUCLEOTIDE SEQUENCE</scope>
    <source>
        <strain evidence="1">CHS0354</strain>
        <tissue evidence="1">Mantle</tissue>
    </source>
</reference>
<dbReference type="Pfam" id="PF06296">
    <property type="entry name" value="RelE"/>
    <property type="match status" value="1"/>
</dbReference>